<protein>
    <submittedName>
        <fullName evidence="3">Cell wall hydrolase</fullName>
    </submittedName>
</protein>
<evidence type="ECO:0000313" key="3">
    <source>
        <dbReference type="EMBL" id="MDF1585412.1"/>
    </source>
</evidence>
<dbReference type="RefSeq" id="WP_327787828.1">
    <property type="nucleotide sequence ID" value="NZ_JARGEQ010000016.1"/>
</dbReference>
<feature type="domain" description="Cell wall hydrolase SleB" evidence="2">
    <location>
        <begin position="54"/>
        <end position="162"/>
    </location>
</feature>
<feature type="signal peptide" evidence="1">
    <location>
        <begin position="1"/>
        <end position="26"/>
    </location>
</feature>
<sequence length="185" mass="20574">MRKAILAALAAAMLVLAGPGASPLHATGTSEASDRIDASTRRLLALNMYHEARGEGRMGMLAVGWVVLNRSEDRAFPRSIRDVIMQGADKSRCQWAWLCSGRDLEPRNSRMWDEALALADELLNVRPPDPTGGALWFRQIVEGDPDWGQVVRTARIGNHIFYARDLGFEAPRRRPGKRVQTARLD</sequence>
<gene>
    <name evidence="3" type="ORF">PZ740_03320</name>
</gene>
<accession>A0AAP3UXT1</accession>
<evidence type="ECO:0000259" key="2">
    <source>
        <dbReference type="Pfam" id="PF07486"/>
    </source>
</evidence>
<comment type="caution">
    <text evidence="3">The sequence shown here is derived from an EMBL/GenBank/DDBJ whole genome shotgun (WGS) entry which is preliminary data.</text>
</comment>
<dbReference type="InterPro" id="IPR042047">
    <property type="entry name" value="SleB_dom1"/>
</dbReference>
<evidence type="ECO:0000313" key="4">
    <source>
        <dbReference type="Proteomes" id="UP001301140"/>
    </source>
</evidence>
<feature type="chain" id="PRO_5042972097" evidence="1">
    <location>
        <begin position="27"/>
        <end position="185"/>
    </location>
</feature>
<dbReference type="AlphaFoldDB" id="A0AAP3UXT1"/>
<dbReference type="Pfam" id="PF07486">
    <property type="entry name" value="Hydrolase_2"/>
    <property type="match status" value="1"/>
</dbReference>
<organism evidence="3 4">
    <name type="scientific">Marinimicrococcus flavescens</name>
    <dbReference type="NCBI Taxonomy" id="3031815"/>
    <lineage>
        <taxon>Bacteria</taxon>
        <taxon>Pseudomonadati</taxon>
        <taxon>Pseudomonadota</taxon>
        <taxon>Alphaproteobacteria</taxon>
        <taxon>Geminicoccales</taxon>
        <taxon>Geminicoccaceae</taxon>
        <taxon>Marinimicrococcus</taxon>
    </lineage>
</organism>
<dbReference type="GO" id="GO:0016787">
    <property type="term" value="F:hydrolase activity"/>
    <property type="evidence" value="ECO:0007669"/>
    <property type="project" value="UniProtKB-KW"/>
</dbReference>
<proteinExistence type="predicted"/>
<reference evidence="3 4" key="1">
    <citation type="submission" date="2023-03" db="EMBL/GenBank/DDBJ databases">
        <title>YIM 152171 draft genome.</title>
        <authorList>
            <person name="Yang Z."/>
        </authorList>
    </citation>
    <scope>NUCLEOTIDE SEQUENCE [LARGE SCALE GENOMIC DNA]</scope>
    <source>
        <strain evidence="3 4">YIM 152171</strain>
    </source>
</reference>
<dbReference type="Proteomes" id="UP001301140">
    <property type="component" value="Unassembled WGS sequence"/>
</dbReference>
<keyword evidence="3" id="KW-0378">Hydrolase</keyword>
<dbReference type="InterPro" id="IPR011105">
    <property type="entry name" value="Cell_wall_hydrolase_SleB"/>
</dbReference>
<dbReference type="EMBL" id="JARGEQ010000016">
    <property type="protein sequence ID" value="MDF1585412.1"/>
    <property type="molecule type" value="Genomic_DNA"/>
</dbReference>
<keyword evidence="1" id="KW-0732">Signal</keyword>
<name>A0AAP3UXT1_9PROT</name>
<evidence type="ECO:0000256" key="1">
    <source>
        <dbReference type="SAM" id="SignalP"/>
    </source>
</evidence>
<keyword evidence="4" id="KW-1185">Reference proteome</keyword>
<dbReference type="Gene3D" id="1.10.10.2520">
    <property type="entry name" value="Cell wall hydrolase SleB, domain 1"/>
    <property type="match status" value="1"/>
</dbReference>